<accession>A0A4P6JNK8</accession>
<name>A0A4P6JNK8_KTERU</name>
<dbReference type="OrthoDB" id="66829at2"/>
<feature type="domain" description="VOC" evidence="1">
    <location>
        <begin position="4"/>
        <end position="112"/>
    </location>
</feature>
<dbReference type="InterPro" id="IPR037523">
    <property type="entry name" value="VOC_core"/>
</dbReference>
<dbReference type="AlphaFoldDB" id="A0A4P6JNK8"/>
<reference evidence="2 3" key="1">
    <citation type="submission" date="2019-01" db="EMBL/GenBank/DDBJ databases">
        <title>Ktedonosporobacter rubrisoli SCAWS-G2.</title>
        <authorList>
            <person name="Huang Y."/>
            <person name="Yan B."/>
        </authorList>
    </citation>
    <scope>NUCLEOTIDE SEQUENCE [LARGE SCALE GENOMIC DNA]</scope>
    <source>
        <strain evidence="2 3">SCAWS-G2</strain>
    </source>
</reference>
<dbReference type="SUPFAM" id="SSF54593">
    <property type="entry name" value="Glyoxalase/Bleomycin resistance protein/Dihydroxybiphenyl dioxygenase"/>
    <property type="match status" value="1"/>
</dbReference>
<evidence type="ECO:0000259" key="1">
    <source>
        <dbReference type="PROSITE" id="PS51819"/>
    </source>
</evidence>
<dbReference type="KEGG" id="kbs:EPA93_12350"/>
<organism evidence="2 3">
    <name type="scientific">Ktedonosporobacter rubrisoli</name>
    <dbReference type="NCBI Taxonomy" id="2509675"/>
    <lineage>
        <taxon>Bacteria</taxon>
        <taxon>Bacillati</taxon>
        <taxon>Chloroflexota</taxon>
        <taxon>Ktedonobacteria</taxon>
        <taxon>Ktedonobacterales</taxon>
        <taxon>Ktedonosporobacteraceae</taxon>
        <taxon>Ktedonosporobacter</taxon>
    </lineage>
</organism>
<dbReference type="InterPro" id="IPR029068">
    <property type="entry name" value="Glyas_Bleomycin-R_OHBP_Dase"/>
</dbReference>
<dbReference type="PROSITE" id="PS51819">
    <property type="entry name" value="VOC"/>
    <property type="match status" value="1"/>
</dbReference>
<sequence>MLKKIDCVMIRVSDVKAAVDYYTAVFGLRLIWWDEESAGMAFPETDAEIVLHSKTDIPGRVEVHYLVEDVETAAQTLRANGCRILVEPFPIAIGKCMVIEDPFGTRLCILDMTKGPLKPGLQIP</sequence>
<dbReference type="EMBL" id="CP035758">
    <property type="protein sequence ID" value="QBD76753.1"/>
    <property type="molecule type" value="Genomic_DNA"/>
</dbReference>
<protein>
    <submittedName>
        <fullName evidence="2">VOC family protein</fullName>
    </submittedName>
</protein>
<dbReference type="Gene3D" id="3.10.180.10">
    <property type="entry name" value="2,3-Dihydroxybiphenyl 1,2-Dioxygenase, domain 1"/>
    <property type="match status" value="1"/>
</dbReference>
<proteinExistence type="predicted"/>
<dbReference type="Pfam" id="PF00903">
    <property type="entry name" value="Glyoxalase"/>
    <property type="match status" value="1"/>
</dbReference>
<gene>
    <name evidence="2" type="ORF">EPA93_12350</name>
</gene>
<evidence type="ECO:0000313" key="3">
    <source>
        <dbReference type="Proteomes" id="UP000290365"/>
    </source>
</evidence>
<dbReference type="Proteomes" id="UP000290365">
    <property type="component" value="Chromosome"/>
</dbReference>
<keyword evidence="3" id="KW-1185">Reference proteome</keyword>
<dbReference type="RefSeq" id="WP_129887817.1">
    <property type="nucleotide sequence ID" value="NZ_CP035758.1"/>
</dbReference>
<evidence type="ECO:0000313" key="2">
    <source>
        <dbReference type="EMBL" id="QBD76753.1"/>
    </source>
</evidence>
<dbReference type="InterPro" id="IPR004360">
    <property type="entry name" value="Glyas_Fos-R_dOase_dom"/>
</dbReference>